<comment type="caution">
    <text evidence="1">The sequence shown here is derived from an EMBL/GenBank/DDBJ whole genome shotgun (WGS) entry which is preliminary data.</text>
</comment>
<proteinExistence type="predicted"/>
<evidence type="ECO:0000313" key="1">
    <source>
        <dbReference type="EMBL" id="KAJ5315586.1"/>
    </source>
</evidence>
<keyword evidence="2" id="KW-1185">Reference proteome</keyword>
<accession>A0A9W9PW59</accession>
<evidence type="ECO:0000313" key="2">
    <source>
        <dbReference type="Proteomes" id="UP001147746"/>
    </source>
</evidence>
<dbReference type="AlphaFoldDB" id="A0A9W9PW59"/>
<name>A0A9W9PW59_9EURO</name>
<protein>
    <submittedName>
        <fullName evidence="1">Uncharacterized protein</fullName>
    </submittedName>
</protein>
<dbReference type="EMBL" id="JAPZBO010000005">
    <property type="protein sequence ID" value="KAJ5315586.1"/>
    <property type="molecule type" value="Genomic_DNA"/>
</dbReference>
<sequence length="76" mass="8180">MAYLIITYSDSLELTGDDDETRLWSLDDASIAMANSNSILADQLSPATTRQYSLSVGLRIVLVAFRADDVAGLVVA</sequence>
<gene>
    <name evidence="1" type="ORF">N7476_005893</name>
</gene>
<dbReference type="Proteomes" id="UP001147746">
    <property type="component" value="Unassembled WGS sequence"/>
</dbReference>
<reference evidence="1" key="1">
    <citation type="submission" date="2022-12" db="EMBL/GenBank/DDBJ databases">
        <authorList>
            <person name="Petersen C."/>
        </authorList>
    </citation>
    <scope>NUCLEOTIDE SEQUENCE</scope>
    <source>
        <strain evidence="1">IBT 21472</strain>
    </source>
</reference>
<organism evidence="1 2">
    <name type="scientific">Penicillium atrosanguineum</name>
    <dbReference type="NCBI Taxonomy" id="1132637"/>
    <lineage>
        <taxon>Eukaryota</taxon>
        <taxon>Fungi</taxon>
        <taxon>Dikarya</taxon>
        <taxon>Ascomycota</taxon>
        <taxon>Pezizomycotina</taxon>
        <taxon>Eurotiomycetes</taxon>
        <taxon>Eurotiomycetidae</taxon>
        <taxon>Eurotiales</taxon>
        <taxon>Aspergillaceae</taxon>
        <taxon>Penicillium</taxon>
    </lineage>
</organism>
<reference evidence="1" key="2">
    <citation type="journal article" date="2023" name="IMA Fungus">
        <title>Comparative genomic study of the Penicillium genus elucidates a diverse pangenome and 15 lateral gene transfer events.</title>
        <authorList>
            <person name="Petersen C."/>
            <person name="Sorensen T."/>
            <person name="Nielsen M.R."/>
            <person name="Sondergaard T.E."/>
            <person name="Sorensen J.L."/>
            <person name="Fitzpatrick D.A."/>
            <person name="Frisvad J.C."/>
            <person name="Nielsen K.L."/>
        </authorList>
    </citation>
    <scope>NUCLEOTIDE SEQUENCE</scope>
    <source>
        <strain evidence="1">IBT 21472</strain>
    </source>
</reference>